<gene>
    <name evidence="3" type="ORF">ACHAWU_002461</name>
</gene>
<dbReference type="InterPro" id="IPR001245">
    <property type="entry name" value="Ser-Thr/Tyr_kinase_cat_dom"/>
</dbReference>
<dbReference type="InterPro" id="IPR000719">
    <property type="entry name" value="Prot_kinase_dom"/>
</dbReference>
<accession>A0ABD3M9D7</accession>
<evidence type="ECO:0000313" key="4">
    <source>
        <dbReference type="Proteomes" id="UP001530293"/>
    </source>
</evidence>
<organism evidence="3 4">
    <name type="scientific">Discostella pseudostelligera</name>
    <dbReference type="NCBI Taxonomy" id="259834"/>
    <lineage>
        <taxon>Eukaryota</taxon>
        <taxon>Sar</taxon>
        <taxon>Stramenopiles</taxon>
        <taxon>Ochrophyta</taxon>
        <taxon>Bacillariophyta</taxon>
        <taxon>Coscinodiscophyceae</taxon>
        <taxon>Thalassiosirophycidae</taxon>
        <taxon>Stephanodiscales</taxon>
        <taxon>Stephanodiscaceae</taxon>
        <taxon>Discostella</taxon>
    </lineage>
</organism>
<dbReference type="PROSITE" id="PS50011">
    <property type="entry name" value="PROTEIN_KINASE_DOM"/>
    <property type="match status" value="1"/>
</dbReference>
<evidence type="ECO:0000259" key="2">
    <source>
        <dbReference type="PROSITE" id="PS50011"/>
    </source>
</evidence>
<dbReference type="Proteomes" id="UP001530293">
    <property type="component" value="Unassembled WGS sequence"/>
</dbReference>
<reference evidence="3 4" key="1">
    <citation type="submission" date="2024-10" db="EMBL/GenBank/DDBJ databases">
        <title>Updated reference genomes for cyclostephanoid diatoms.</title>
        <authorList>
            <person name="Roberts W.R."/>
            <person name="Alverson A.J."/>
        </authorList>
    </citation>
    <scope>NUCLEOTIDE SEQUENCE [LARGE SCALE GENOMIC DNA]</scope>
    <source>
        <strain evidence="3 4">AJA232-27</strain>
    </source>
</reference>
<dbReference type="PANTHER" id="PTHR23257">
    <property type="entry name" value="SERINE-THREONINE PROTEIN KINASE"/>
    <property type="match status" value="1"/>
</dbReference>
<comment type="caution">
    <text evidence="3">The sequence shown here is derived from an EMBL/GenBank/DDBJ whole genome shotgun (WGS) entry which is preliminary data.</text>
</comment>
<proteinExistence type="predicted"/>
<evidence type="ECO:0000313" key="3">
    <source>
        <dbReference type="EMBL" id="KAL3760639.1"/>
    </source>
</evidence>
<dbReference type="AlphaFoldDB" id="A0ABD3M9D7"/>
<feature type="region of interest" description="Disordered" evidence="1">
    <location>
        <begin position="150"/>
        <end position="175"/>
    </location>
</feature>
<dbReference type="InterPro" id="IPR011009">
    <property type="entry name" value="Kinase-like_dom_sf"/>
</dbReference>
<dbReference type="EMBL" id="JALLBG020000178">
    <property type="protein sequence ID" value="KAL3760639.1"/>
    <property type="molecule type" value="Genomic_DNA"/>
</dbReference>
<name>A0ABD3M9D7_9STRA</name>
<sequence>MLSPPQAKNEESASKDDHDVASTTHQPTSHHPHLGATGLASIPEELNEGLDETSRTHHEPIVIIAAATTTAADVNDSGENSNSAGVVDVDEASNKIHRKVAQLAANSYQAASKKSHVLSNTILADLALVNIGELTIGNFLGSGSEITNVAASGDDNEDDNEDNGNLNPRTLLTKHHERTESGTYRYAIKFLRSIIRSDMQRYAVGTVDLVLEGMFLASLNHPNIIKVRALPMGGVRSLLQKENHDRGYFLVLDRLFNTLGEQIYKVWSPSCPEGHQMCIRKMFGMLPSRIDLKKRDEDLAVRLKVAFDLCAALKYLHSKNIIYRDLKPENLGFDVRGDIKLFDLGLVKELHPNDKDIYDNYKLSLAGTPRYMAPEVAMHEPYNLSADVYSFSMLLWEIVTLEKPMANYTYAQLKTEIFIDGGRPPLKNVFNKKMRDLISMGWSQRPKERPSMDAVYEELRNEYLRITKGNVSEIAVTHDRRRSTHVARMKIANVAASGDDSYSSEDDDLNPRALLTKHHKRIKSGTHRYAVKFLRSGIQSDMQRYAVGTVDLVLEGMFLASLNHPNIIKVRALPEGGVMSLMKRENRENAS</sequence>
<dbReference type="SUPFAM" id="SSF56112">
    <property type="entry name" value="Protein kinase-like (PK-like)"/>
    <property type="match status" value="1"/>
</dbReference>
<evidence type="ECO:0000256" key="1">
    <source>
        <dbReference type="SAM" id="MobiDB-lite"/>
    </source>
</evidence>
<dbReference type="SMART" id="SM00220">
    <property type="entry name" value="S_TKc"/>
    <property type="match status" value="1"/>
</dbReference>
<dbReference type="InterPro" id="IPR050167">
    <property type="entry name" value="Ser_Thr_protein_kinase"/>
</dbReference>
<protein>
    <recommendedName>
        <fullName evidence="2">Protein kinase domain-containing protein</fullName>
    </recommendedName>
</protein>
<dbReference type="Gene3D" id="1.10.510.10">
    <property type="entry name" value="Transferase(Phosphotransferase) domain 1"/>
    <property type="match status" value="1"/>
</dbReference>
<feature type="compositionally biased region" description="Basic and acidic residues" evidence="1">
    <location>
        <begin position="8"/>
        <end position="20"/>
    </location>
</feature>
<dbReference type="PANTHER" id="PTHR23257:SF958">
    <property type="entry name" value="SERINE_THREONINE-PROTEIN KINASE WNK4"/>
    <property type="match status" value="1"/>
</dbReference>
<feature type="region of interest" description="Disordered" evidence="1">
    <location>
        <begin position="1"/>
        <end position="37"/>
    </location>
</feature>
<feature type="domain" description="Protein kinase" evidence="2">
    <location>
        <begin position="134"/>
        <end position="464"/>
    </location>
</feature>
<keyword evidence="4" id="KW-1185">Reference proteome</keyword>
<dbReference type="Pfam" id="PF07714">
    <property type="entry name" value="PK_Tyr_Ser-Thr"/>
    <property type="match status" value="1"/>
</dbReference>